<name>A0A9Q0FA05_9ROSI</name>
<proteinExistence type="predicted"/>
<comment type="caution">
    <text evidence="2">The sequence shown here is derived from an EMBL/GenBank/DDBJ whole genome shotgun (WGS) entry which is preliminary data.</text>
</comment>
<dbReference type="Proteomes" id="UP001141552">
    <property type="component" value="Unassembled WGS sequence"/>
</dbReference>
<dbReference type="EMBL" id="JAKUCV010006380">
    <property type="protein sequence ID" value="KAJ4827648.1"/>
    <property type="molecule type" value="Genomic_DNA"/>
</dbReference>
<reference evidence="2" key="2">
    <citation type="journal article" date="2023" name="Plants (Basel)">
        <title>Annotation of the Turnera subulata (Passifloraceae) Draft Genome Reveals the S-Locus Evolved after the Divergence of Turneroideae from Passifloroideae in a Stepwise Manner.</title>
        <authorList>
            <person name="Henning P.M."/>
            <person name="Roalson E.H."/>
            <person name="Mir W."/>
            <person name="McCubbin A.G."/>
            <person name="Shore J.S."/>
        </authorList>
    </citation>
    <scope>NUCLEOTIDE SEQUENCE</scope>
    <source>
        <strain evidence="2">F60SS</strain>
    </source>
</reference>
<keyword evidence="3" id="KW-1185">Reference proteome</keyword>
<dbReference type="OrthoDB" id="1751940at2759"/>
<evidence type="ECO:0000313" key="3">
    <source>
        <dbReference type="Proteomes" id="UP001141552"/>
    </source>
</evidence>
<reference evidence="2" key="1">
    <citation type="submission" date="2022-02" db="EMBL/GenBank/DDBJ databases">
        <authorList>
            <person name="Henning P.M."/>
            <person name="McCubbin A.G."/>
            <person name="Shore J.S."/>
        </authorList>
    </citation>
    <scope>NUCLEOTIDE SEQUENCE</scope>
    <source>
        <strain evidence="2">F60SS</strain>
        <tissue evidence="2">Leaves</tissue>
    </source>
</reference>
<sequence>MDVYGTTTTTPATDYFRIDDLLDLSNDEDLLSASSSSGNHHHLPPPPSSSVYHFPSSGSYIDPSLSSDFTDHLSVPSDDVAELEWLSQFVEDSFSDFPPNSSLTGYAILIIKPCMQAPTGINTSY</sequence>
<evidence type="ECO:0000256" key="1">
    <source>
        <dbReference type="SAM" id="MobiDB-lite"/>
    </source>
</evidence>
<dbReference type="AlphaFoldDB" id="A0A9Q0FA05"/>
<gene>
    <name evidence="2" type="primary">GATA4</name>
    <name evidence="2" type="ORF">Tsubulata_008270</name>
</gene>
<protein>
    <submittedName>
        <fullName evidence="2">Transcription factor GATA-4</fullName>
    </submittedName>
</protein>
<organism evidence="2 3">
    <name type="scientific">Turnera subulata</name>
    <dbReference type="NCBI Taxonomy" id="218843"/>
    <lineage>
        <taxon>Eukaryota</taxon>
        <taxon>Viridiplantae</taxon>
        <taxon>Streptophyta</taxon>
        <taxon>Embryophyta</taxon>
        <taxon>Tracheophyta</taxon>
        <taxon>Spermatophyta</taxon>
        <taxon>Magnoliopsida</taxon>
        <taxon>eudicotyledons</taxon>
        <taxon>Gunneridae</taxon>
        <taxon>Pentapetalae</taxon>
        <taxon>rosids</taxon>
        <taxon>fabids</taxon>
        <taxon>Malpighiales</taxon>
        <taxon>Passifloraceae</taxon>
        <taxon>Turnera</taxon>
    </lineage>
</organism>
<accession>A0A9Q0FA05</accession>
<feature type="region of interest" description="Disordered" evidence="1">
    <location>
        <begin position="32"/>
        <end position="55"/>
    </location>
</feature>
<evidence type="ECO:0000313" key="2">
    <source>
        <dbReference type="EMBL" id="KAJ4827648.1"/>
    </source>
</evidence>